<reference evidence="3 4" key="1">
    <citation type="submission" date="2015-01" db="EMBL/GenBank/DDBJ databases">
        <title>Draft genome sequence of Pedobacter sp. NL19 isolated from sludge of an effluent treatment pond in an abandoned uranium mine.</title>
        <authorList>
            <person name="Santos T."/>
            <person name="Caetano T."/>
            <person name="Covas C."/>
            <person name="Cruz A."/>
            <person name="Mendo S."/>
        </authorList>
    </citation>
    <scope>NUCLEOTIDE SEQUENCE [LARGE SCALE GENOMIC DNA]</scope>
    <source>
        <strain evidence="3 4">NL19</strain>
    </source>
</reference>
<dbReference type="GO" id="GO:0008080">
    <property type="term" value="F:N-acetyltransferase activity"/>
    <property type="evidence" value="ECO:0007669"/>
    <property type="project" value="InterPro"/>
</dbReference>
<feature type="domain" description="N-acetyltransferase" evidence="2">
    <location>
        <begin position="1"/>
        <end position="146"/>
    </location>
</feature>
<proteinExistence type="predicted"/>
<organism evidence="3 4">
    <name type="scientific">Pedobacter lusitanus</name>
    <dbReference type="NCBI Taxonomy" id="1503925"/>
    <lineage>
        <taxon>Bacteria</taxon>
        <taxon>Pseudomonadati</taxon>
        <taxon>Bacteroidota</taxon>
        <taxon>Sphingobacteriia</taxon>
        <taxon>Sphingobacteriales</taxon>
        <taxon>Sphingobacteriaceae</taxon>
        <taxon>Pedobacter</taxon>
    </lineage>
</organism>
<dbReference type="STRING" id="1503925.TH53_20845"/>
<dbReference type="InterPro" id="IPR016181">
    <property type="entry name" value="Acyl_CoA_acyltransferase"/>
</dbReference>
<dbReference type="Proteomes" id="UP000032049">
    <property type="component" value="Unassembled WGS sequence"/>
</dbReference>
<dbReference type="PANTHER" id="PTHR13947">
    <property type="entry name" value="GNAT FAMILY N-ACETYLTRANSFERASE"/>
    <property type="match status" value="1"/>
</dbReference>
<name>A0A0D0GH61_9SPHI</name>
<accession>A0A0D0GH61</accession>
<keyword evidence="4" id="KW-1185">Reference proteome</keyword>
<dbReference type="Gene3D" id="3.40.630.30">
    <property type="match status" value="1"/>
</dbReference>
<dbReference type="EMBL" id="JXRA01000102">
    <property type="protein sequence ID" value="KIO75445.1"/>
    <property type="molecule type" value="Genomic_DNA"/>
</dbReference>
<keyword evidence="1" id="KW-0808">Transferase</keyword>
<dbReference type="InterPro" id="IPR050769">
    <property type="entry name" value="NAT_camello-type"/>
</dbReference>
<evidence type="ECO:0000313" key="4">
    <source>
        <dbReference type="Proteomes" id="UP000032049"/>
    </source>
</evidence>
<evidence type="ECO:0000256" key="1">
    <source>
        <dbReference type="ARBA" id="ARBA00022679"/>
    </source>
</evidence>
<dbReference type="PROSITE" id="PS51186">
    <property type="entry name" value="GNAT"/>
    <property type="match status" value="1"/>
</dbReference>
<gene>
    <name evidence="3" type="ORF">TH53_20845</name>
</gene>
<evidence type="ECO:0000313" key="3">
    <source>
        <dbReference type="EMBL" id="KIO75445.1"/>
    </source>
</evidence>
<dbReference type="InterPro" id="IPR000182">
    <property type="entry name" value="GNAT_dom"/>
</dbReference>
<dbReference type="AlphaFoldDB" id="A0A0D0GH61"/>
<dbReference type="CDD" id="cd04301">
    <property type="entry name" value="NAT_SF"/>
    <property type="match status" value="1"/>
</dbReference>
<dbReference type="SUPFAM" id="SSF55729">
    <property type="entry name" value="Acyl-CoA N-acyltransferases (Nat)"/>
    <property type="match status" value="1"/>
</dbReference>
<dbReference type="PANTHER" id="PTHR13947:SF37">
    <property type="entry name" value="LD18367P"/>
    <property type="match status" value="1"/>
</dbReference>
<sequence>MRYTPDQDLYDLLLLADPSIEIVNSYINNNQIYTAIYNTKTLGVFVLFPVNKKVIEIKNIAVRSAYQNMGLGKHLLKKATAVARDKGFERLRIATGNSSIGQLALYQKEGFELIGTTQNFFTDNYPEPIFENGIQCKHLLLLEKEL</sequence>
<protein>
    <recommendedName>
        <fullName evidence="2">N-acetyltransferase domain-containing protein</fullName>
    </recommendedName>
</protein>
<dbReference type="Pfam" id="PF00583">
    <property type="entry name" value="Acetyltransf_1"/>
    <property type="match status" value="1"/>
</dbReference>
<evidence type="ECO:0000259" key="2">
    <source>
        <dbReference type="PROSITE" id="PS51186"/>
    </source>
</evidence>
<comment type="caution">
    <text evidence="3">The sequence shown here is derived from an EMBL/GenBank/DDBJ whole genome shotgun (WGS) entry which is preliminary data.</text>
</comment>